<feature type="domain" description="ADGRF3/5-like N-terminal" evidence="1">
    <location>
        <begin position="23"/>
        <end position="78"/>
    </location>
</feature>
<feature type="non-terminal residue" evidence="2">
    <location>
        <position position="1"/>
    </location>
</feature>
<dbReference type="InterPro" id="IPR057400">
    <property type="entry name" value="ADGRF3/5_N"/>
</dbReference>
<evidence type="ECO:0000313" key="2">
    <source>
        <dbReference type="EMBL" id="MEQ2306770.1"/>
    </source>
</evidence>
<evidence type="ECO:0000259" key="1">
    <source>
        <dbReference type="Pfam" id="PF25387"/>
    </source>
</evidence>
<comment type="caution">
    <text evidence="2">The sequence shown here is derived from an EMBL/GenBank/DDBJ whole genome shotgun (WGS) entry which is preliminary data.</text>
</comment>
<dbReference type="EMBL" id="JAHRIP010066536">
    <property type="protein sequence ID" value="MEQ2306770.1"/>
    <property type="molecule type" value="Genomic_DNA"/>
</dbReference>
<organism evidence="2 3">
    <name type="scientific">Ameca splendens</name>
    <dbReference type="NCBI Taxonomy" id="208324"/>
    <lineage>
        <taxon>Eukaryota</taxon>
        <taxon>Metazoa</taxon>
        <taxon>Chordata</taxon>
        <taxon>Craniata</taxon>
        <taxon>Vertebrata</taxon>
        <taxon>Euteleostomi</taxon>
        <taxon>Actinopterygii</taxon>
        <taxon>Neopterygii</taxon>
        <taxon>Teleostei</taxon>
        <taxon>Neoteleostei</taxon>
        <taxon>Acanthomorphata</taxon>
        <taxon>Ovalentaria</taxon>
        <taxon>Atherinomorphae</taxon>
        <taxon>Cyprinodontiformes</taxon>
        <taxon>Goodeidae</taxon>
        <taxon>Ameca</taxon>
    </lineage>
</organism>
<proteinExistence type="predicted"/>
<dbReference type="Proteomes" id="UP001469553">
    <property type="component" value="Unassembled WGS sequence"/>
</dbReference>
<name>A0ABV0ZMD6_9TELE</name>
<protein>
    <recommendedName>
        <fullName evidence="1">ADGRF3/5-like N-terminal domain-containing protein</fullName>
    </recommendedName>
</protein>
<sequence length="103" mass="11433">FLKNLNLPITINSTCEISSMDTTTVCSPNMTGYQCSCEKNFVWSYNKCITYGVCDVILGDTCGCINDLPADDQFCQSNTSQRGRFRGSLAIHMLTFKNVPLLT</sequence>
<dbReference type="Pfam" id="PF25387">
    <property type="entry name" value="ADGRF3_N"/>
    <property type="match status" value="1"/>
</dbReference>
<accession>A0ABV0ZMD6</accession>
<reference evidence="2 3" key="1">
    <citation type="submission" date="2021-06" db="EMBL/GenBank/DDBJ databases">
        <authorList>
            <person name="Palmer J.M."/>
        </authorList>
    </citation>
    <scope>NUCLEOTIDE SEQUENCE [LARGE SCALE GENOMIC DNA]</scope>
    <source>
        <strain evidence="2 3">AS_MEX2019</strain>
        <tissue evidence="2">Muscle</tissue>
    </source>
</reference>
<evidence type="ECO:0000313" key="3">
    <source>
        <dbReference type="Proteomes" id="UP001469553"/>
    </source>
</evidence>
<gene>
    <name evidence="2" type="ORF">AMECASPLE_011613</name>
</gene>
<keyword evidence="3" id="KW-1185">Reference proteome</keyword>